<dbReference type="PROSITE" id="PS00503">
    <property type="entry name" value="PECTINESTERASE_2"/>
    <property type="match status" value="1"/>
</dbReference>
<evidence type="ECO:0000256" key="11">
    <source>
        <dbReference type="PROSITE-ProRule" id="PRU10040"/>
    </source>
</evidence>
<keyword evidence="6" id="KW-0964">Secreted</keyword>
<keyword evidence="9" id="KW-1015">Disulfide bond</keyword>
<dbReference type="CDD" id="cd15798">
    <property type="entry name" value="PMEI-like_3"/>
    <property type="match status" value="1"/>
</dbReference>
<keyword evidence="16" id="KW-1185">Reference proteome</keyword>
<evidence type="ECO:0000256" key="7">
    <source>
        <dbReference type="ARBA" id="ARBA00022801"/>
    </source>
</evidence>
<feature type="domain" description="Pectinesterase inhibitor" evidence="14">
    <location>
        <begin position="68"/>
        <end position="224"/>
    </location>
</feature>
<dbReference type="SUPFAM" id="SSF51126">
    <property type="entry name" value="Pectin lyase-like"/>
    <property type="match status" value="1"/>
</dbReference>
<keyword evidence="7 12" id="KW-0378">Hydrolase</keyword>
<dbReference type="GO" id="GO:0042545">
    <property type="term" value="P:cell wall modification"/>
    <property type="evidence" value="ECO:0007669"/>
    <property type="project" value="UniProtKB-UniRule"/>
</dbReference>
<comment type="caution">
    <text evidence="15">The sequence shown here is derived from an EMBL/GenBank/DDBJ whole genome shotgun (WGS) entry which is preliminary data.</text>
</comment>
<dbReference type="InterPro" id="IPR035513">
    <property type="entry name" value="Invertase/methylesterase_inhib"/>
</dbReference>
<evidence type="ECO:0000256" key="12">
    <source>
        <dbReference type="RuleBase" id="RU000589"/>
    </source>
</evidence>
<accession>A0A6A1W1R8</accession>
<comment type="catalytic activity">
    <reaction evidence="12">
        <text>[(1-&gt;4)-alpha-D-galacturonosyl methyl ester](n) + n H2O = [(1-&gt;4)-alpha-D-galacturonosyl](n) + n methanol + n H(+)</text>
        <dbReference type="Rhea" id="RHEA:22380"/>
        <dbReference type="Rhea" id="RHEA-COMP:14570"/>
        <dbReference type="Rhea" id="RHEA-COMP:14573"/>
        <dbReference type="ChEBI" id="CHEBI:15377"/>
        <dbReference type="ChEBI" id="CHEBI:15378"/>
        <dbReference type="ChEBI" id="CHEBI:17790"/>
        <dbReference type="ChEBI" id="CHEBI:140522"/>
        <dbReference type="ChEBI" id="CHEBI:140523"/>
        <dbReference type="EC" id="3.1.1.11"/>
    </reaction>
</comment>
<dbReference type="GO" id="GO:0030599">
    <property type="term" value="F:pectinesterase activity"/>
    <property type="evidence" value="ECO:0007669"/>
    <property type="project" value="UniProtKB-UniRule"/>
</dbReference>
<evidence type="ECO:0000256" key="10">
    <source>
        <dbReference type="ARBA" id="ARBA00023180"/>
    </source>
</evidence>
<dbReference type="EMBL" id="RXIC02000021">
    <property type="protein sequence ID" value="KAB1218276.1"/>
    <property type="molecule type" value="Genomic_DNA"/>
</dbReference>
<dbReference type="FunFam" id="1.20.140.40:FF:000010">
    <property type="entry name" value="Pectinesterase"/>
    <property type="match status" value="1"/>
</dbReference>
<dbReference type="PANTHER" id="PTHR31707">
    <property type="entry name" value="PECTINESTERASE"/>
    <property type="match status" value="1"/>
</dbReference>
<dbReference type="GO" id="GO:0004857">
    <property type="term" value="F:enzyme inhibitor activity"/>
    <property type="evidence" value="ECO:0007669"/>
    <property type="project" value="InterPro"/>
</dbReference>
<evidence type="ECO:0000259" key="14">
    <source>
        <dbReference type="SMART" id="SM00856"/>
    </source>
</evidence>
<evidence type="ECO:0000256" key="6">
    <source>
        <dbReference type="ARBA" id="ARBA00022512"/>
    </source>
</evidence>
<dbReference type="InterPro" id="IPR006501">
    <property type="entry name" value="Pectinesterase_inhib_dom"/>
</dbReference>
<comment type="pathway">
    <text evidence="2 12">Glycan metabolism; pectin degradation; 2-dehydro-3-deoxy-D-gluconate from pectin: step 1/5.</text>
</comment>
<evidence type="ECO:0000256" key="13">
    <source>
        <dbReference type="SAM" id="Phobius"/>
    </source>
</evidence>
<gene>
    <name evidence="15" type="ORF">CJ030_MR3G026156</name>
</gene>
<dbReference type="InterPro" id="IPR033131">
    <property type="entry name" value="Pectinesterase_Asp_AS"/>
</dbReference>
<dbReference type="InterPro" id="IPR000070">
    <property type="entry name" value="Pectinesterase_cat"/>
</dbReference>
<evidence type="ECO:0000256" key="5">
    <source>
        <dbReference type="ARBA" id="ARBA00013229"/>
    </source>
</evidence>
<protein>
    <recommendedName>
        <fullName evidence="5 12">Pectinesterase</fullName>
        <ecNumber evidence="5 12">3.1.1.11</ecNumber>
    </recommendedName>
</protein>
<evidence type="ECO:0000256" key="8">
    <source>
        <dbReference type="ARBA" id="ARBA00023085"/>
    </source>
</evidence>
<dbReference type="UniPathway" id="UPA00545">
    <property type="reaction ID" value="UER00823"/>
</dbReference>
<keyword evidence="8 12" id="KW-0063">Aspartyl esterase</keyword>
<evidence type="ECO:0000256" key="4">
    <source>
        <dbReference type="ARBA" id="ARBA00007786"/>
    </source>
</evidence>
<keyword evidence="10" id="KW-0325">Glycoprotein</keyword>
<dbReference type="EC" id="3.1.1.11" evidence="5 12"/>
<evidence type="ECO:0000313" key="16">
    <source>
        <dbReference type="Proteomes" id="UP000516437"/>
    </source>
</evidence>
<sequence length="579" mass="63162">MDSIKSFKGYGKVDELEQQAFRKKTRRRLIIVVISSIVLLTLIIGAVTGALIHKRKSSSPSAPATELTPAASLKAVCSVTQYPNSCYSSISSLETTNTTDPEILFKLSLQVAVNELSNLASDLPAKLIASTNDSAVKAALSLCQNLFDDAVDRLNDSISSMEVGKGVQLLSSANVNDMKTWLSATITDQETCLDALRELNSTLVGRVKTAMQNSTEFASNSLAIVAKIIGSLANFNIPIHRRRLLESRGEFPGWVSPSDRRLLENSNVTAHVTVAQDGSGDYKTIKEAVAAVPKKSETRFVIYVKAGTYKDENVILDKNRWNVMIYGDGKTKTIVSGSLNFVNGTPTFATATFAVAGKGFIARDMGFINTAGAENHQAVAFRSGSDRSVMYRCSFDAFQDTLYAHSNRQFYRDCDITGTIDFIFGNAAVVFQNCNIQPRQPLSNQFNTITAQGKSDPNQNTGISIQKCTISPFDNVTAPTYLGRPWKNYSTTVIMQSEIGSFLNPLGWVGWVSNVDPPSTILYAEYQNTGPGSSVDQRVKWAGFRPTLTADEARKFTVESLIDGSSWLPQANVNFDVSL</sequence>
<dbReference type="InterPro" id="IPR011050">
    <property type="entry name" value="Pectin_lyase_fold/virulence"/>
</dbReference>
<keyword evidence="13" id="KW-0472">Membrane</keyword>
<keyword evidence="13" id="KW-0812">Transmembrane</keyword>
<dbReference type="Gene3D" id="1.20.140.40">
    <property type="entry name" value="Invertase/pectin methylesterase inhibitor family protein"/>
    <property type="match status" value="1"/>
</dbReference>
<dbReference type="InterPro" id="IPR012334">
    <property type="entry name" value="Pectin_lyas_fold"/>
</dbReference>
<reference evidence="15 16" key="1">
    <citation type="journal article" date="2019" name="Plant Biotechnol. J.">
        <title>The red bayberry genome and genetic basis of sex determination.</title>
        <authorList>
            <person name="Jia H.M."/>
            <person name="Jia H.J."/>
            <person name="Cai Q.L."/>
            <person name="Wang Y."/>
            <person name="Zhao H.B."/>
            <person name="Yang W.F."/>
            <person name="Wang G.Y."/>
            <person name="Li Y.H."/>
            <person name="Zhan D.L."/>
            <person name="Shen Y.T."/>
            <person name="Niu Q.F."/>
            <person name="Chang L."/>
            <person name="Qiu J."/>
            <person name="Zhao L."/>
            <person name="Xie H.B."/>
            <person name="Fu W.Y."/>
            <person name="Jin J."/>
            <person name="Li X.W."/>
            <person name="Jiao Y."/>
            <person name="Zhou C.C."/>
            <person name="Tu T."/>
            <person name="Chai C.Y."/>
            <person name="Gao J.L."/>
            <person name="Fan L.J."/>
            <person name="van de Weg E."/>
            <person name="Wang J.Y."/>
            <person name="Gao Z.S."/>
        </authorList>
    </citation>
    <scope>NUCLEOTIDE SEQUENCE [LARGE SCALE GENOMIC DNA]</scope>
    <source>
        <tissue evidence="15">Leaves</tissue>
    </source>
</reference>
<name>A0A6A1W1R8_9ROSI</name>
<evidence type="ECO:0000256" key="2">
    <source>
        <dbReference type="ARBA" id="ARBA00005184"/>
    </source>
</evidence>
<evidence type="ECO:0000256" key="1">
    <source>
        <dbReference type="ARBA" id="ARBA00004191"/>
    </source>
</evidence>
<evidence type="ECO:0000256" key="3">
    <source>
        <dbReference type="ARBA" id="ARBA00006027"/>
    </source>
</evidence>
<dbReference type="OrthoDB" id="2019149at2759"/>
<dbReference type="Pfam" id="PF04043">
    <property type="entry name" value="PMEI"/>
    <property type="match status" value="1"/>
</dbReference>
<proteinExistence type="inferred from homology"/>
<dbReference type="SMART" id="SM00856">
    <property type="entry name" value="PMEI"/>
    <property type="match status" value="1"/>
</dbReference>
<keyword evidence="13" id="KW-1133">Transmembrane helix</keyword>
<dbReference type="AlphaFoldDB" id="A0A6A1W1R8"/>
<evidence type="ECO:0000256" key="9">
    <source>
        <dbReference type="ARBA" id="ARBA00023157"/>
    </source>
</evidence>
<dbReference type="SUPFAM" id="SSF101148">
    <property type="entry name" value="Plant invertase/pectin methylesterase inhibitor"/>
    <property type="match status" value="1"/>
</dbReference>
<comment type="similarity">
    <text evidence="3">In the N-terminal section; belongs to the PMEI family.</text>
</comment>
<dbReference type="NCBIfam" id="TIGR01614">
    <property type="entry name" value="PME_inhib"/>
    <property type="match status" value="1"/>
</dbReference>
<feature type="transmembrane region" description="Helical" evidence="13">
    <location>
        <begin position="29"/>
        <end position="52"/>
    </location>
</feature>
<organism evidence="15 16">
    <name type="scientific">Morella rubra</name>
    <name type="common">Chinese bayberry</name>
    <dbReference type="NCBI Taxonomy" id="262757"/>
    <lineage>
        <taxon>Eukaryota</taxon>
        <taxon>Viridiplantae</taxon>
        <taxon>Streptophyta</taxon>
        <taxon>Embryophyta</taxon>
        <taxon>Tracheophyta</taxon>
        <taxon>Spermatophyta</taxon>
        <taxon>Magnoliopsida</taxon>
        <taxon>eudicotyledons</taxon>
        <taxon>Gunneridae</taxon>
        <taxon>Pentapetalae</taxon>
        <taxon>rosids</taxon>
        <taxon>fabids</taxon>
        <taxon>Fagales</taxon>
        <taxon>Myricaceae</taxon>
        <taxon>Morella</taxon>
    </lineage>
</organism>
<comment type="subcellular location">
    <subcellularLocation>
        <location evidence="1">Secreted</location>
        <location evidence="1">Cell wall</location>
    </subcellularLocation>
</comment>
<dbReference type="Proteomes" id="UP000516437">
    <property type="component" value="Chromosome 3"/>
</dbReference>
<feature type="active site" evidence="11">
    <location>
        <position position="421"/>
    </location>
</feature>
<dbReference type="GO" id="GO:0045490">
    <property type="term" value="P:pectin catabolic process"/>
    <property type="evidence" value="ECO:0007669"/>
    <property type="project" value="UniProtKB-UniRule"/>
</dbReference>
<keyword evidence="6" id="KW-0134">Cell wall</keyword>
<comment type="similarity">
    <text evidence="4">In the C-terminal section; belongs to the pectinesterase family.</text>
</comment>
<evidence type="ECO:0000313" key="15">
    <source>
        <dbReference type="EMBL" id="KAB1218276.1"/>
    </source>
</evidence>
<dbReference type="FunFam" id="2.160.20.10:FF:000001">
    <property type="entry name" value="Pectinesterase"/>
    <property type="match status" value="1"/>
</dbReference>
<dbReference type="Pfam" id="PF01095">
    <property type="entry name" value="Pectinesterase"/>
    <property type="match status" value="1"/>
</dbReference>
<dbReference type="Gene3D" id="2.160.20.10">
    <property type="entry name" value="Single-stranded right-handed beta-helix, Pectin lyase-like"/>
    <property type="match status" value="1"/>
</dbReference>